<dbReference type="Pfam" id="PF09917">
    <property type="entry name" value="DUF2147"/>
    <property type="match status" value="1"/>
</dbReference>
<reference evidence="2 3" key="1">
    <citation type="submission" date="2019-07" db="EMBL/GenBank/DDBJ databases">
        <authorList>
            <person name="Kim J."/>
        </authorList>
    </citation>
    <scope>NUCLEOTIDE SEQUENCE [LARGE SCALE GENOMIC DNA]</scope>
    <source>
        <strain evidence="3">dk17</strain>
    </source>
</reference>
<gene>
    <name evidence="2" type="ORF">FPZ43_15955</name>
</gene>
<sequence>MMANQLLCSFLALIMYTGINYHTKGGAAADQICGKWESEEKNLIVQVYKDDNEYKARVVWFNNGDGDKVMYTYTDKHNPNPALRNRKVLGMDVVDNLVYSPESQSWENGIIYDASSGRHWNSCARIDKDGKLKVKGYWKFKFIGKSINFKRID</sequence>
<protein>
    <submittedName>
        <fullName evidence="2">DUF2147 domain-containing protein</fullName>
    </submittedName>
</protein>
<dbReference type="InterPro" id="IPR019223">
    <property type="entry name" value="DUF2147"/>
</dbReference>
<keyword evidence="3" id="KW-1185">Reference proteome</keyword>
<organism evidence="2 3">
    <name type="scientific">Mucilaginibacter pallidiroseus</name>
    <dbReference type="NCBI Taxonomy" id="2599295"/>
    <lineage>
        <taxon>Bacteria</taxon>
        <taxon>Pseudomonadati</taxon>
        <taxon>Bacteroidota</taxon>
        <taxon>Sphingobacteriia</taxon>
        <taxon>Sphingobacteriales</taxon>
        <taxon>Sphingobacteriaceae</taxon>
        <taxon>Mucilaginibacter</taxon>
    </lineage>
</organism>
<proteinExistence type="predicted"/>
<dbReference type="AlphaFoldDB" id="A0A563U354"/>
<accession>A0A563U354</accession>
<dbReference type="PANTHER" id="PTHR36919:SF2">
    <property type="entry name" value="BLL6627 PROTEIN"/>
    <property type="match status" value="1"/>
</dbReference>
<feature type="domain" description="DUF2147" evidence="1">
    <location>
        <begin position="34"/>
        <end position="151"/>
    </location>
</feature>
<comment type="caution">
    <text evidence="2">The sequence shown here is derived from an EMBL/GenBank/DDBJ whole genome shotgun (WGS) entry which is preliminary data.</text>
</comment>
<evidence type="ECO:0000259" key="1">
    <source>
        <dbReference type="Pfam" id="PF09917"/>
    </source>
</evidence>
<dbReference type="EMBL" id="VOEJ01000008">
    <property type="protein sequence ID" value="TWR25777.1"/>
    <property type="molecule type" value="Genomic_DNA"/>
</dbReference>
<evidence type="ECO:0000313" key="3">
    <source>
        <dbReference type="Proteomes" id="UP000320042"/>
    </source>
</evidence>
<evidence type="ECO:0000313" key="2">
    <source>
        <dbReference type="EMBL" id="TWR25777.1"/>
    </source>
</evidence>
<dbReference type="OrthoDB" id="9814399at2"/>
<dbReference type="PANTHER" id="PTHR36919">
    <property type="entry name" value="BLR1215 PROTEIN"/>
    <property type="match status" value="1"/>
</dbReference>
<dbReference type="Proteomes" id="UP000320042">
    <property type="component" value="Unassembled WGS sequence"/>
</dbReference>
<dbReference type="Gene3D" id="2.40.128.520">
    <property type="match status" value="1"/>
</dbReference>
<name>A0A563U354_9SPHI</name>